<proteinExistence type="predicted"/>
<dbReference type="RefSeq" id="WP_231879213.1">
    <property type="nucleotide sequence ID" value="NZ_CP013233.1"/>
</dbReference>
<dbReference type="Proteomes" id="UP000071778">
    <property type="component" value="Chromosome"/>
</dbReference>
<sequence>MMRITVDAASVSELRRVIVSTCGDLLIYMRVKPVDHATKMKFWLCLSKTSIDSVIGNILRTLPQAEFGRITPLLPT</sequence>
<evidence type="ECO:0000313" key="2">
    <source>
        <dbReference type="Proteomes" id="UP000071778"/>
    </source>
</evidence>
<organism evidence="1 2">
    <name type="scientific">Collimonas arenae</name>
    <dbReference type="NCBI Taxonomy" id="279058"/>
    <lineage>
        <taxon>Bacteria</taxon>
        <taxon>Pseudomonadati</taxon>
        <taxon>Pseudomonadota</taxon>
        <taxon>Betaproteobacteria</taxon>
        <taxon>Burkholderiales</taxon>
        <taxon>Oxalobacteraceae</taxon>
        <taxon>Collimonas</taxon>
    </lineage>
</organism>
<dbReference type="PATRIC" id="fig|279058.17.peg.1666"/>
<name>A0A127PNV6_9BURK</name>
<protein>
    <submittedName>
        <fullName evidence="1">Uncharacterized protein</fullName>
    </submittedName>
</protein>
<evidence type="ECO:0000313" key="1">
    <source>
        <dbReference type="EMBL" id="AMP09344.1"/>
    </source>
</evidence>
<dbReference type="AlphaFoldDB" id="A0A127PNV6"/>
<gene>
    <name evidence="1" type="ORF">CAter282_1558</name>
</gene>
<reference evidence="1 2" key="1">
    <citation type="submission" date="2015-11" db="EMBL/GenBank/DDBJ databases">
        <title>Exploring the genomic traits of fungus-feeding bacterial genus Collimonas.</title>
        <authorList>
            <person name="Song C."/>
            <person name="Schmidt R."/>
            <person name="de Jager V."/>
            <person name="Krzyzanowska D."/>
            <person name="Jongedijk E."/>
            <person name="Cankar K."/>
            <person name="Beekwilder J."/>
            <person name="van Veen A."/>
            <person name="de Boer W."/>
            <person name="van Veen J.A."/>
            <person name="Garbeva P."/>
        </authorList>
    </citation>
    <scope>NUCLEOTIDE SEQUENCE [LARGE SCALE GENOMIC DNA]</scope>
    <source>
        <strain evidence="1 2">Ter282</strain>
    </source>
</reference>
<keyword evidence="2" id="KW-1185">Reference proteome</keyword>
<dbReference type="EMBL" id="CP013235">
    <property type="protein sequence ID" value="AMP09344.1"/>
    <property type="molecule type" value="Genomic_DNA"/>
</dbReference>
<accession>A0A127PNV6</accession>